<dbReference type="InterPro" id="IPR036390">
    <property type="entry name" value="WH_DNA-bd_sf"/>
</dbReference>
<dbReference type="GO" id="GO:0003677">
    <property type="term" value="F:DNA binding"/>
    <property type="evidence" value="ECO:0007669"/>
    <property type="project" value="UniProtKB-KW"/>
</dbReference>
<sequence>MELTAIKTDRLYVKVADQITTLVEQQVLKPGSRLPSERTLAEQLNVSRPIIREAMIALELSGIIEIRTGSGIFINEVQTKLPVLDKGAGPFEILQLRLVVETEACALAAQYISQAQLLALQQAISGMEGAVNSKECAEAFDHLFHSIIADASNNSAISSVINWLWELRKQSDLSRSFSSRLLKRGVHPSIHDHKEIYQALSQGDSEKSRQAMRKHIEQATEDAATFFDSTSFKKIKV</sequence>
<dbReference type="PANTHER" id="PTHR43537:SF5">
    <property type="entry name" value="UXU OPERON TRANSCRIPTIONAL REGULATOR"/>
    <property type="match status" value="1"/>
</dbReference>
<keyword evidence="1" id="KW-0805">Transcription regulation</keyword>
<dbReference type="InterPro" id="IPR011711">
    <property type="entry name" value="GntR_C"/>
</dbReference>
<name>A0A2S0VPG9_9ALTE</name>
<dbReference type="CDD" id="cd07377">
    <property type="entry name" value="WHTH_GntR"/>
    <property type="match status" value="1"/>
</dbReference>
<keyword evidence="3" id="KW-0804">Transcription</keyword>
<keyword evidence="6" id="KW-1185">Reference proteome</keyword>
<dbReference type="Gene3D" id="1.10.10.10">
    <property type="entry name" value="Winged helix-like DNA-binding domain superfamily/Winged helix DNA-binding domain"/>
    <property type="match status" value="1"/>
</dbReference>
<dbReference type="Proteomes" id="UP000244441">
    <property type="component" value="Chromosome"/>
</dbReference>
<dbReference type="SUPFAM" id="SSF46785">
    <property type="entry name" value="Winged helix' DNA-binding domain"/>
    <property type="match status" value="1"/>
</dbReference>
<dbReference type="EMBL" id="CP026604">
    <property type="protein sequence ID" value="AWB66106.1"/>
    <property type="molecule type" value="Genomic_DNA"/>
</dbReference>
<evidence type="ECO:0000256" key="1">
    <source>
        <dbReference type="ARBA" id="ARBA00023015"/>
    </source>
</evidence>
<feature type="domain" description="HTH gntR-type" evidence="4">
    <location>
        <begin position="9"/>
        <end position="77"/>
    </location>
</feature>
<dbReference type="InterPro" id="IPR008920">
    <property type="entry name" value="TF_FadR/GntR_C"/>
</dbReference>
<dbReference type="PROSITE" id="PS50949">
    <property type="entry name" value="HTH_GNTR"/>
    <property type="match status" value="1"/>
</dbReference>
<proteinExistence type="predicted"/>
<evidence type="ECO:0000256" key="3">
    <source>
        <dbReference type="ARBA" id="ARBA00023163"/>
    </source>
</evidence>
<keyword evidence="2" id="KW-0238">DNA-binding</keyword>
<evidence type="ECO:0000313" key="5">
    <source>
        <dbReference type="EMBL" id="AWB66106.1"/>
    </source>
</evidence>
<dbReference type="SUPFAM" id="SSF48008">
    <property type="entry name" value="GntR ligand-binding domain-like"/>
    <property type="match status" value="1"/>
</dbReference>
<dbReference type="InterPro" id="IPR036388">
    <property type="entry name" value="WH-like_DNA-bd_sf"/>
</dbReference>
<dbReference type="Gene3D" id="1.20.120.530">
    <property type="entry name" value="GntR ligand-binding domain-like"/>
    <property type="match status" value="1"/>
</dbReference>
<dbReference type="Pfam" id="PF07729">
    <property type="entry name" value="FCD"/>
    <property type="match status" value="1"/>
</dbReference>
<gene>
    <name evidence="5" type="ORF">C2869_06470</name>
</gene>
<dbReference type="AlphaFoldDB" id="A0A2S0VPG9"/>
<evidence type="ECO:0000259" key="4">
    <source>
        <dbReference type="PROSITE" id="PS50949"/>
    </source>
</evidence>
<dbReference type="PRINTS" id="PR00035">
    <property type="entry name" value="HTHGNTR"/>
</dbReference>
<dbReference type="KEGG" id="cate:C2869_06470"/>
<reference evidence="5 6" key="1">
    <citation type="submission" date="2018-01" db="EMBL/GenBank/DDBJ databases">
        <title>Genome sequence of a Cantenovulum-like bacteria.</title>
        <authorList>
            <person name="Tan W.R."/>
            <person name="Lau N.-S."/>
            <person name="Go F."/>
            <person name="Amirul A.-A.A."/>
        </authorList>
    </citation>
    <scope>NUCLEOTIDE SEQUENCE [LARGE SCALE GENOMIC DNA]</scope>
    <source>
        <strain evidence="5 6">CCB-QB4</strain>
    </source>
</reference>
<evidence type="ECO:0000313" key="6">
    <source>
        <dbReference type="Proteomes" id="UP000244441"/>
    </source>
</evidence>
<dbReference type="GO" id="GO:0003700">
    <property type="term" value="F:DNA-binding transcription factor activity"/>
    <property type="evidence" value="ECO:0007669"/>
    <property type="project" value="InterPro"/>
</dbReference>
<dbReference type="PANTHER" id="PTHR43537">
    <property type="entry name" value="TRANSCRIPTIONAL REGULATOR, GNTR FAMILY"/>
    <property type="match status" value="1"/>
</dbReference>
<dbReference type="InterPro" id="IPR000524">
    <property type="entry name" value="Tscrpt_reg_HTH_GntR"/>
</dbReference>
<organism evidence="5 6">
    <name type="scientific">Saccharobesus litoralis</name>
    <dbReference type="NCBI Taxonomy" id="2172099"/>
    <lineage>
        <taxon>Bacteria</taxon>
        <taxon>Pseudomonadati</taxon>
        <taxon>Pseudomonadota</taxon>
        <taxon>Gammaproteobacteria</taxon>
        <taxon>Alteromonadales</taxon>
        <taxon>Alteromonadaceae</taxon>
        <taxon>Saccharobesus</taxon>
    </lineage>
</organism>
<dbReference type="OrthoDB" id="5450856at2"/>
<dbReference type="SMART" id="SM00895">
    <property type="entry name" value="FCD"/>
    <property type="match status" value="1"/>
</dbReference>
<accession>A0A2S0VPG9</accession>
<dbReference type="Pfam" id="PF00392">
    <property type="entry name" value="GntR"/>
    <property type="match status" value="1"/>
</dbReference>
<dbReference type="SMART" id="SM00345">
    <property type="entry name" value="HTH_GNTR"/>
    <property type="match status" value="1"/>
</dbReference>
<protein>
    <submittedName>
        <fullName evidence="5">GntR family transcriptional regulator</fullName>
    </submittedName>
</protein>
<evidence type="ECO:0000256" key="2">
    <source>
        <dbReference type="ARBA" id="ARBA00023125"/>
    </source>
</evidence>